<dbReference type="AlphaFoldDB" id="A0A4S2F2K3"/>
<evidence type="ECO:0000313" key="2">
    <source>
        <dbReference type="EMBL" id="TGY63178.1"/>
    </source>
</evidence>
<protein>
    <recommendedName>
        <fullName evidence="1">Polysaccharide pyruvyl transferase domain-containing protein</fullName>
    </recommendedName>
</protein>
<gene>
    <name evidence="2" type="ORF">E5334_01360</name>
</gene>
<sequence>MKLKPFTHYIGAVHRRTSLASVVPAFASHQKHHSSSVIVMGTPTHSNLGDQAIVYAQEQLLSDAGLNDIAFEIPRTTYERFHGHIDHLVRPHDLIIIDGGGNLGTLWPEENTFINTILNKFKNNHIVMFPQTAYYEDTPLGRITQEETAQVFSENPNIVFYSRDQPTYKLIKVLSPQTTNYLVPDIVPYLELDDLYHERSGALLCLRSDKERVLEPKDAETLECFLRDKLSLVHNTSTLSATQFIGRARRPEELQAKWNEFASAKLVVTDRLHGMIFSAITGTPCVALDNVSHKVQEGASWLSDIPNIKVATSAFEAKQAIQDILEVGPLTYCRGQRAPYYESIKQVILDAIK</sequence>
<accession>A0A4S2F2K3</accession>
<feature type="domain" description="Polysaccharide pyruvyl transferase" evidence="1">
    <location>
        <begin position="47"/>
        <end position="290"/>
    </location>
</feature>
<evidence type="ECO:0000313" key="3">
    <source>
        <dbReference type="Proteomes" id="UP000310263"/>
    </source>
</evidence>
<organism evidence="2 3">
    <name type="scientific">Muricaecibacterium torontonense</name>
    <dbReference type="NCBI Taxonomy" id="3032871"/>
    <lineage>
        <taxon>Bacteria</taxon>
        <taxon>Bacillati</taxon>
        <taxon>Actinomycetota</taxon>
        <taxon>Coriobacteriia</taxon>
        <taxon>Coriobacteriales</taxon>
        <taxon>Atopobiaceae</taxon>
        <taxon>Muricaecibacterium</taxon>
    </lineage>
</organism>
<dbReference type="InterPro" id="IPR007345">
    <property type="entry name" value="Polysacch_pyruvyl_Trfase"/>
</dbReference>
<reference evidence="2 3" key="1">
    <citation type="submission" date="2019-04" db="EMBL/GenBank/DDBJ databases">
        <title>Microbes associate with the intestines of laboratory mice.</title>
        <authorList>
            <person name="Navarre W."/>
            <person name="Wong E."/>
            <person name="Huang K."/>
            <person name="Tropini C."/>
            <person name="Ng K."/>
            <person name="Yu B."/>
        </authorList>
    </citation>
    <scope>NUCLEOTIDE SEQUENCE [LARGE SCALE GENOMIC DNA]</scope>
    <source>
        <strain evidence="2 3">NM07_P-09</strain>
    </source>
</reference>
<dbReference type="EMBL" id="SRYE01000001">
    <property type="protein sequence ID" value="TGY63178.1"/>
    <property type="molecule type" value="Genomic_DNA"/>
</dbReference>
<dbReference type="OrthoDB" id="5242601at2"/>
<name>A0A4S2F2K3_9ACTN</name>
<dbReference type="Proteomes" id="UP000310263">
    <property type="component" value="Unassembled WGS sequence"/>
</dbReference>
<proteinExistence type="predicted"/>
<keyword evidence="3" id="KW-1185">Reference proteome</keyword>
<evidence type="ECO:0000259" key="1">
    <source>
        <dbReference type="Pfam" id="PF04230"/>
    </source>
</evidence>
<dbReference type="RefSeq" id="WP_136011804.1">
    <property type="nucleotide sequence ID" value="NZ_SRYE01000001.1"/>
</dbReference>
<comment type="caution">
    <text evidence="2">The sequence shown here is derived from an EMBL/GenBank/DDBJ whole genome shotgun (WGS) entry which is preliminary data.</text>
</comment>
<dbReference type="Pfam" id="PF04230">
    <property type="entry name" value="PS_pyruv_trans"/>
    <property type="match status" value="1"/>
</dbReference>